<feature type="signal peptide" evidence="1">
    <location>
        <begin position="1"/>
        <end position="21"/>
    </location>
</feature>
<feature type="chain" id="PRO_5011516022" evidence="1">
    <location>
        <begin position="22"/>
        <end position="253"/>
    </location>
</feature>
<evidence type="ECO:0000313" key="3">
    <source>
        <dbReference type="EMBL" id="SFN93478.1"/>
    </source>
</evidence>
<evidence type="ECO:0000259" key="2">
    <source>
        <dbReference type="Pfam" id="PF03724"/>
    </source>
</evidence>
<gene>
    <name evidence="3" type="ORF">SAMN05421741_11447</name>
</gene>
<dbReference type="Pfam" id="PF03724">
    <property type="entry name" value="META"/>
    <property type="match status" value="1"/>
</dbReference>
<dbReference type="RefSeq" id="WP_091523824.1">
    <property type="nucleotide sequence ID" value="NZ_FOVI01000014.1"/>
</dbReference>
<accession>A0A1I5D2K6</accession>
<protein>
    <submittedName>
        <fullName evidence="3">META domain-containing protein</fullName>
    </submittedName>
</protein>
<dbReference type="PROSITE" id="PS51257">
    <property type="entry name" value="PROKAR_LIPOPROTEIN"/>
    <property type="match status" value="1"/>
</dbReference>
<organism evidence="3 4">
    <name type="scientific">Paenimyroides ummariense</name>
    <dbReference type="NCBI Taxonomy" id="913024"/>
    <lineage>
        <taxon>Bacteria</taxon>
        <taxon>Pseudomonadati</taxon>
        <taxon>Bacteroidota</taxon>
        <taxon>Flavobacteriia</taxon>
        <taxon>Flavobacteriales</taxon>
        <taxon>Flavobacteriaceae</taxon>
        <taxon>Paenimyroides</taxon>
    </lineage>
</organism>
<dbReference type="AlphaFoldDB" id="A0A1I5D2K6"/>
<evidence type="ECO:0000256" key="1">
    <source>
        <dbReference type="SAM" id="SignalP"/>
    </source>
</evidence>
<dbReference type="InterPro" id="IPR053147">
    <property type="entry name" value="Hsp_HslJ-like"/>
</dbReference>
<dbReference type="Gene3D" id="2.40.128.270">
    <property type="match status" value="1"/>
</dbReference>
<dbReference type="Proteomes" id="UP000199036">
    <property type="component" value="Unassembled WGS sequence"/>
</dbReference>
<keyword evidence="1" id="KW-0732">Signal</keyword>
<dbReference type="OrthoDB" id="5348860at2"/>
<dbReference type="PANTHER" id="PTHR35535:SF1">
    <property type="entry name" value="HEAT SHOCK PROTEIN HSLJ"/>
    <property type="match status" value="1"/>
</dbReference>
<dbReference type="PANTHER" id="PTHR35535">
    <property type="entry name" value="HEAT SHOCK PROTEIN HSLJ"/>
    <property type="match status" value="1"/>
</dbReference>
<dbReference type="STRING" id="913024.SAMN05421741_11447"/>
<feature type="domain" description="DUF306" evidence="2">
    <location>
        <begin position="146"/>
        <end position="245"/>
    </location>
</feature>
<dbReference type="InterPro" id="IPR005184">
    <property type="entry name" value="DUF306_Meta_HslJ"/>
</dbReference>
<name>A0A1I5D2K6_9FLAO</name>
<evidence type="ECO:0000313" key="4">
    <source>
        <dbReference type="Proteomes" id="UP000199036"/>
    </source>
</evidence>
<keyword evidence="4" id="KW-1185">Reference proteome</keyword>
<proteinExistence type="predicted"/>
<dbReference type="InterPro" id="IPR038670">
    <property type="entry name" value="HslJ-like_sf"/>
</dbReference>
<dbReference type="EMBL" id="FOVI01000014">
    <property type="protein sequence ID" value="SFN93478.1"/>
    <property type="molecule type" value="Genomic_DNA"/>
</dbReference>
<reference evidence="4" key="1">
    <citation type="submission" date="2016-10" db="EMBL/GenBank/DDBJ databases">
        <authorList>
            <person name="Varghese N."/>
            <person name="Submissions S."/>
        </authorList>
    </citation>
    <scope>NUCLEOTIDE SEQUENCE [LARGE SCALE GENOMIC DNA]</scope>
    <source>
        <strain evidence="4">DS-12</strain>
    </source>
</reference>
<sequence>MKKIHLFIAVFLCALMFSCKSKQTTVDNTSSAKKFNEKTFDPYFKGLGTEPFWNIEISDDFIVYKDIDGKSEIFPVNSIDKAQDANVQLIRSEKGNQQLRVTITQKSCSDGMSDTEFDYKTEVSIITKENELKLNGCGNYIIPLKLQGKWNLISFNGNEIPQDKYLKTPYLQFENEEKHVSGNASCNGFNGAIFFDNQYIRFSKLAVTRMMCVHENMETEFLKEIATITKYKIIDNELHLFKSDDLKMIFKKE</sequence>